<reference evidence="4 5" key="1">
    <citation type="submission" date="2022-11" db="EMBL/GenBank/DDBJ databases">
        <title>Genome sequencing of Acetobacter type strain.</title>
        <authorList>
            <person name="Heo J."/>
            <person name="Lee D."/>
            <person name="Han B.-H."/>
            <person name="Hong S.-B."/>
            <person name="Kwon S.-W."/>
        </authorList>
    </citation>
    <scope>NUCLEOTIDE SEQUENCE [LARGE SCALE GENOMIC DNA]</scope>
    <source>
        <strain evidence="4 5">KACC 21253</strain>
    </source>
</reference>
<comment type="caution">
    <text evidence="4">The sequence shown here is derived from an EMBL/GenBank/DDBJ whole genome shotgun (WGS) entry which is preliminary data.</text>
</comment>
<organism evidence="4 5">
    <name type="scientific">Acetobacter thailandicus</name>
    <dbReference type="NCBI Taxonomy" id="1502842"/>
    <lineage>
        <taxon>Bacteria</taxon>
        <taxon>Pseudomonadati</taxon>
        <taxon>Pseudomonadota</taxon>
        <taxon>Alphaproteobacteria</taxon>
        <taxon>Acetobacterales</taxon>
        <taxon>Acetobacteraceae</taxon>
        <taxon>Acetobacter</taxon>
    </lineage>
</organism>
<feature type="region of interest" description="Disordered" evidence="1">
    <location>
        <begin position="116"/>
        <end position="231"/>
    </location>
</feature>
<keyword evidence="2" id="KW-0472">Membrane</keyword>
<feature type="region of interest" description="Disordered" evidence="1">
    <location>
        <begin position="1"/>
        <end position="38"/>
    </location>
</feature>
<evidence type="ECO:0000313" key="5">
    <source>
        <dbReference type="Proteomes" id="UP001301152"/>
    </source>
</evidence>
<evidence type="ECO:0000259" key="3">
    <source>
        <dbReference type="PROSITE" id="PS51724"/>
    </source>
</evidence>
<keyword evidence="5" id="KW-1185">Reference proteome</keyword>
<protein>
    <submittedName>
        <fullName evidence="4">SPOR domain-containing protein</fullName>
    </submittedName>
</protein>
<evidence type="ECO:0000313" key="4">
    <source>
        <dbReference type="EMBL" id="MCX2563738.1"/>
    </source>
</evidence>
<dbReference type="PROSITE" id="PS51724">
    <property type="entry name" value="SPOR"/>
    <property type="match status" value="1"/>
</dbReference>
<dbReference type="EMBL" id="JAPIUZ010000003">
    <property type="protein sequence ID" value="MCX2563738.1"/>
    <property type="molecule type" value="Genomic_DNA"/>
</dbReference>
<evidence type="ECO:0000256" key="1">
    <source>
        <dbReference type="SAM" id="MobiDB-lite"/>
    </source>
</evidence>
<feature type="transmembrane region" description="Helical" evidence="2">
    <location>
        <begin position="56"/>
        <end position="78"/>
    </location>
</feature>
<dbReference type="Proteomes" id="UP001301152">
    <property type="component" value="Unassembled WGS sequence"/>
</dbReference>
<dbReference type="InterPro" id="IPR036680">
    <property type="entry name" value="SPOR-like_sf"/>
</dbReference>
<dbReference type="Pfam" id="PF05036">
    <property type="entry name" value="SPOR"/>
    <property type="match status" value="1"/>
</dbReference>
<dbReference type="Gene3D" id="3.30.70.1070">
    <property type="entry name" value="Sporulation related repeat"/>
    <property type="match status" value="1"/>
</dbReference>
<evidence type="ECO:0000256" key="2">
    <source>
        <dbReference type="SAM" id="Phobius"/>
    </source>
</evidence>
<keyword evidence="2" id="KW-1133">Transmembrane helix</keyword>
<accession>A0ABT3QEL4</accession>
<dbReference type="RefSeq" id="WP_173559649.1">
    <property type="nucleotide sequence ID" value="NZ_JAPIUZ010000003.1"/>
</dbReference>
<sequence length="331" mass="34848">MSDDQSQNEEQYQENRRSADYARERMGGHQPPPRKAGGSAFRVLTNALNSDASTRWLVYGTAGLGGLLLVSIGGWALLGHHQGGIPVIGPPSVAMRTKPVDPGGMQLDNMIVPEADDGQAHLTPGPEKPNPGGLAEQYGQSAEKQDTTAGSAGASPDVAGAPAGTEQSQTPPAAPDTSAVAQNDDKAAAGVMQPADSQDPVIQSDALPAPETPEAPVDDKTPPQAPIEPVKKVPEKKVVTATQPVAPASSGGKYQVQLAALQSPEQAMKEWTRLQTRYSDLFGSRKPSVEKIQRDNAIFYRLRVTGFASSADTRAFCSAVRERGLACTQVH</sequence>
<name>A0ABT3QEL4_9PROT</name>
<dbReference type="InterPro" id="IPR007730">
    <property type="entry name" value="SPOR-like_dom"/>
</dbReference>
<feature type="domain" description="SPOR" evidence="3">
    <location>
        <begin position="248"/>
        <end position="331"/>
    </location>
</feature>
<proteinExistence type="predicted"/>
<keyword evidence="2" id="KW-0812">Transmembrane</keyword>
<gene>
    <name evidence="4" type="ORF">OQ497_07200</name>
</gene>
<feature type="compositionally biased region" description="Polar residues" evidence="1">
    <location>
        <begin position="138"/>
        <end position="150"/>
    </location>
</feature>
<feature type="compositionally biased region" description="Basic and acidic residues" evidence="1">
    <location>
        <begin position="13"/>
        <end position="27"/>
    </location>
</feature>